<feature type="transmembrane region" description="Helical" evidence="2">
    <location>
        <begin position="225"/>
        <end position="248"/>
    </location>
</feature>
<reference evidence="4" key="1">
    <citation type="journal article" date="2019" name="Int. J. Syst. Evol. Microbiol.">
        <title>The Global Catalogue of Microorganisms (GCM) 10K type strain sequencing project: providing services to taxonomists for standard genome sequencing and annotation.</title>
        <authorList>
            <consortium name="The Broad Institute Genomics Platform"/>
            <consortium name="The Broad Institute Genome Sequencing Center for Infectious Disease"/>
            <person name="Wu L."/>
            <person name="Ma J."/>
        </authorList>
    </citation>
    <scope>NUCLEOTIDE SEQUENCE [LARGE SCALE GENOMIC DNA]</scope>
    <source>
        <strain evidence="4">CCUG 55131</strain>
    </source>
</reference>
<name>A0ABW5AC63_9RHOB</name>
<protein>
    <submittedName>
        <fullName evidence="3">NnrS family protein</fullName>
    </submittedName>
</protein>
<feature type="transmembrane region" description="Helical" evidence="2">
    <location>
        <begin position="358"/>
        <end position="383"/>
    </location>
</feature>
<feature type="transmembrane region" description="Helical" evidence="2">
    <location>
        <begin position="108"/>
        <end position="130"/>
    </location>
</feature>
<dbReference type="Proteomes" id="UP001597413">
    <property type="component" value="Unassembled WGS sequence"/>
</dbReference>
<feature type="transmembrane region" description="Helical" evidence="2">
    <location>
        <begin position="301"/>
        <end position="320"/>
    </location>
</feature>
<organism evidence="3 4">
    <name type="scientific">Rhodobacter lacus</name>
    <dbReference type="NCBI Taxonomy" id="1641972"/>
    <lineage>
        <taxon>Bacteria</taxon>
        <taxon>Pseudomonadati</taxon>
        <taxon>Pseudomonadota</taxon>
        <taxon>Alphaproteobacteria</taxon>
        <taxon>Rhodobacterales</taxon>
        <taxon>Rhodobacter group</taxon>
        <taxon>Rhodobacter</taxon>
    </lineage>
</organism>
<dbReference type="EMBL" id="JBHUIX010000013">
    <property type="protein sequence ID" value="MFD2175205.1"/>
    <property type="molecule type" value="Genomic_DNA"/>
</dbReference>
<keyword evidence="2" id="KW-0812">Transmembrane</keyword>
<keyword evidence="2" id="KW-1133">Transmembrane helix</keyword>
<feature type="transmembrane region" description="Helical" evidence="2">
    <location>
        <begin position="16"/>
        <end position="35"/>
    </location>
</feature>
<feature type="transmembrane region" description="Helical" evidence="2">
    <location>
        <begin position="269"/>
        <end position="289"/>
    </location>
</feature>
<evidence type="ECO:0000256" key="1">
    <source>
        <dbReference type="SAM" id="MobiDB-lite"/>
    </source>
</evidence>
<feature type="region of interest" description="Disordered" evidence="1">
    <location>
        <begin position="387"/>
        <end position="410"/>
    </location>
</feature>
<comment type="caution">
    <text evidence="3">The sequence shown here is derived from an EMBL/GenBank/DDBJ whole genome shotgun (WGS) entry which is preliminary data.</text>
</comment>
<feature type="transmembrane region" description="Helical" evidence="2">
    <location>
        <begin position="55"/>
        <end position="74"/>
    </location>
</feature>
<accession>A0ABW5AC63</accession>
<feature type="transmembrane region" description="Helical" evidence="2">
    <location>
        <begin position="81"/>
        <end position="102"/>
    </location>
</feature>
<dbReference type="RefSeq" id="WP_377391552.1">
    <property type="nucleotide sequence ID" value="NZ_JBHUIX010000013.1"/>
</dbReference>
<dbReference type="Pfam" id="PF05940">
    <property type="entry name" value="NnrS"/>
    <property type="match status" value="1"/>
</dbReference>
<evidence type="ECO:0000313" key="3">
    <source>
        <dbReference type="EMBL" id="MFD2175205.1"/>
    </source>
</evidence>
<feature type="transmembrane region" description="Helical" evidence="2">
    <location>
        <begin position="142"/>
        <end position="161"/>
    </location>
</feature>
<gene>
    <name evidence="3" type="ORF">ACFSM0_14005</name>
</gene>
<keyword evidence="4" id="KW-1185">Reference proteome</keyword>
<keyword evidence="2" id="KW-0472">Membrane</keyword>
<evidence type="ECO:0000313" key="4">
    <source>
        <dbReference type="Proteomes" id="UP001597413"/>
    </source>
</evidence>
<sequence>MFPAAPRLLREGHRPLYLAAAVFTVIAIALWGHWIGAGIGSPLLPTRAIGMDWHAHELIFGYGGAVMAGIFLANAPKGLGWIFFPALTLLWIAGRIAMAMSATLPAPLVALIDLGFDLVVMARVAMPLFASKLTQENYDTKLKTLGYISIFLLHFLSNFVMHLDWMGVWPGIASTGAMAGLMACATMNAAFGGQLTAALTRNAMVHAGETALPRPMEGLDRWGPIFTALCVPAAFLPVRAFGAVLVLAGATNLFRIMFWRSGWAFKNSALLTGFHLAFMCLGLGLYAMGLSAVTAMQIFPGATHLLAIGAVAGLSMAVMMKTSLGRAGRPGHATGALKLAGAALILALVLRVSGEKEVVLMASAIFFAIAYAALAVGLAPALLGPKKKPGEPGGRPLGHGHGHGKGEGEGDCSCGGHGEGQGGMQSCGLHQIRGLQGSCDHD</sequence>
<proteinExistence type="predicted"/>
<evidence type="ECO:0000256" key="2">
    <source>
        <dbReference type="SAM" id="Phobius"/>
    </source>
</evidence>
<feature type="transmembrane region" description="Helical" evidence="2">
    <location>
        <begin position="332"/>
        <end position="352"/>
    </location>
</feature>
<dbReference type="InterPro" id="IPR010266">
    <property type="entry name" value="NnrS"/>
</dbReference>